<reference evidence="3 4" key="1">
    <citation type="submission" date="2023-08" db="EMBL/GenBank/DDBJ databases">
        <title>Black Yeasts Isolated from many extreme environments.</title>
        <authorList>
            <person name="Coleine C."/>
            <person name="Stajich J.E."/>
            <person name="Selbmann L."/>
        </authorList>
    </citation>
    <scope>NUCLEOTIDE SEQUENCE [LARGE SCALE GENOMIC DNA]</scope>
    <source>
        <strain evidence="3 4">CCFEE 536</strain>
    </source>
</reference>
<keyword evidence="2" id="KW-0472">Membrane</keyword>
<evidence type="ECO:0000313" key="3">
    <source>
        <dbReference type="EMBL" id="KAK5278106.1"/>
    </source>
</evidence>
<name>A0ABR0M2Z1_9PEZI</name>
<keyword evidence="2" id="KW-0812">Transmembrane</keyword>
<dbReference type="Proteomes" id="UP001357485">
    <property type="component" value="Unassembled WGS sequence"/>
</dbReference>
<organism evidence="3 4">
    <name type="scientific">Cryomyces antarcticus</name>
    <dbReference type="NCBI Taxonomy" id="329879"/>
    <lineage>
        <taxon>Eukaryota</taxon>
        <taxon>Fungi</taxon>
        <taxon>Dikarya</taxon>
        <taxon>Ascomycota</taxon>
        <taxon>Pezizomycotina</taxon>
        <taxon>Dothideomycetes</taxon>
        <taxon>Dothideomycetes incertae sedis</taxon>
        <taxon>Cryomyces</taxon>
    </lineage>
</organism>
<feature type="transmembrane region" description="Helical" evidence="2">
    <location>
        <begin position="74"/>
        <end position="95"/>
    </location>
</feature>
<accession>A0ABR0M2Z1</accession>
<sequence length="149" mass="15856">MDTHESTSNDSIAIPEPPMTVNSGDESNTTAKALQPAAANVQALTDRALQFLSTASNETLAACFLGLSATTYFIFGRLGLVLIGIVSGVVLHAAWEEGIHGGGDEQIQAEVVQRRKELGIDIVHRVLDRRISKVGKEADDESEKAAAKL</sequence>
<comment type="caution">
    <text evidence="3">The sequence shown here is derived from an EMBL/GenBank/DDBJ whole genome shotgun (WGS) entry which is preliminary data.</text>
</comment>
<feature type="non-terminal residue" evidence="3">
    <location>
        <position position="149"/>
    </location>
</feature>
<keyword evidence="2" id="KW-1133">Transmembrane helix</keyword>
<proteinExistence type="predicted"/>
<keyword evidence="4" id="KW-1185">Reference proteome</keyword>
<evidence type="ECO:0000256" key="1">
    <source>
        <dbReference type="SAM" id="MobiDB-lite"/>
    </source>
</evidence>
<dbReference type="EMBL" id="JAVRRA010002253">
    <property type="protein sequence ID" value="KAK5278106.1"/>
    <property type="molecule type" value="Genomic_DNA"/>
</dbReference>
<evidence type="ECO:0000313" key="4">
    <source>
        <dbReference type="Proteomes" id="UP001357485"/>
    </source>
</evidence>
<evidence type="ECO:0000256" key="2">
    <source>
        <dbReference type="SAM" id="Phobius"/>
    </source>
</evidence>
<protein>
    <submittedName>
        <fullName evidence="3">Uncharacterized protein</fullName>
    </submittedName>
</protein>
<feature type="compositionally biased region" description="Polar residues" evidence="1">
    <location>
        <begin position="20"/>
        <end position="29"/>
    </location>
</feature>
<feature type="region of interest" description="Disordered" evidence="1">
    <location>
        <begin position="1"/>
        <end position="29"/>
    </location>
</feature>
<gene>
    <name evidence="3" type="ORF">LTR16_008990</name>
</gene>